<dbReference type="Pfam" id="PF00266">
    <property type="entry name" value="Aminotran_5"/>
    <property type="match status" value="1"/>
</dbReference>
<protein>
    <recommendedName>
        <fullName evidence="2">Aminotransferase class V domain-containing protein</fullName>
    </recommendedName>
</protein>
<dbReference type="InterPro" id="IPR015421">
    <property type="entry name" value="PyrdxlP-dep_Trfase_major"/>
</dbReference>
<dbReference type="InterPro" id="IPR015424">
    <property type="entry name" value="PyrdxlP-dep_Trfase"/>
</dbReference>
<dbReference type="Gene3D" id="3.40.640.10">
    <property type="entry name" value="Type I PLP-dependent aspartate aminotransferase-like (Major domain)"/>
    <property type="match status" value="1"/>
</dbReference>
<dbReference type="EMBL" id="UINC01004787">
    <property type="protein sequence ID" value="SVA16854.1"/>
    <property type="molecule type" value="Genomic_DNA"/>
</dbReference>
<name>A0A381TM33_9ZZZZ</name>
<sequence>MPSWTNLSYANVATTSPAAHRVSLEWSEALARGGAAEFDGEAEKNGMMPLRRAAARLLSCDIGDVCVGSSATELLCSLAWAISPPSGSNIVSTRASFPSTVYPWRRVAEENGAEIRLAGHDENLYTDPEGIFALIDQDTSVVTLSHVEYSNGQRYDLPRFAEAAHSVGATLIVDATQSMGMLPIDASATGADALVSSGYKWLRGTYGAAVGYISPSVRDGLVPGLLGFRSHTNLWDLRADRLELADDASRFEYTTIHFGAALGLAAAVDELVEIGMDEVWRHDLSLADSVIEGAANLDLKIASPLSQAERSAIVSLRLPEGASSEEVARRLQNEYGILVTSRAGLLRVSPHIDNDADDVGMLLEALAETLAQM</sequence>
<dbReference type="InterPro" id="IPR015422">
    <property type="entry name" value="PyrdxlP-dep_Trfase_small"/>
</dbReference>
<dbReference type="SUPFAM" id="SSF53383">
    <property type="entry name" value="PLP-dependent transferases"/>
    <property type="match status" value="1"/>
</dbReference>
<dbReference type="PANTHER" id="PTHR43586:SF8">
    <property type="entry name" value="CYSTEINE DESULFURASE 1, CHLOROPLASTIC"/>
    <property type="match status" value="1"/>
</dbReference>
<organism evidence="3">
    <name type="scientific">marine metagenome</name>
    <dbReference type="NCBI Taxonomy" id="408172"/>
    <lineage>
        <taxon>unclassified sequences</taxon>
        <taxon>metagenomes</taxon>
        <taxon>ecological metagenomes</taxon>
    </lineage>
</organism>
<proteinExistence type="predicted"/>
<keyword evidence="1" id="KW-0663">Pyridoxal phosphate</keyword>
<gene>
    <name evidence="3" type="ORF">METZ01_LOCUS69708</name>
</gene>
<reference evidence="3" key="1">
    <citation type="submission" date="2018-05" db="EMBL/GenBank/DDBJ databases">
        <authorList>
            <person name="Lanie J.A."/>
            <person name="Ng W.-L."/>
            <person name="Kazmierczak K.M."/>
            <person name="Andrzejewski T.M."/>
            <person name="Davidsen T.M."/>
            <person name="Wayne K.J."/>
            <person name="Tettelin H."/>
            <person name="Glass J.I."/>
            <person name="Rusch D."/>
            <person name="Podicherti R."/>
            <person name="Tsui H.-C.T."/>
            <person name="Winkler M.E."/>
        </authorList>
    </citation>
    <scope>NUCLEOTIDE SEQUENCE</scope>
</reference>
<evidence type="ECO:0000313" key="3">
    <source>
        <dbReference type="EMBL" id="SVA16854.1"/>
    </source>
</evidence>
<evidence type="ECO:0000256" key="1">
    <source>
        <dbReference type="ARBA" id="ARBA00022898"/>
    </source>
</evidence>
<accession>A0A381TM33</accession>
<feature type="domain" description="Aminotransferase class V" evidence="2">
    <location>
        <begin position="65"/>
        <end position="344"/>
    </location>
</feature>
<dbReference type="PANTHER" id="PTHR43586">
    <property type="entry name" value="CYSTEINE DESULFURASE"/>
    <property type="match status" value="1"/>
</dbReference>
<dbReference type="AlphaFoldDB" id="A0A381TM33"/>
<evidence type="ECO:0000259" key="2">
    <source>
        <dbReference type="Pfam" id="PF00266"/>
    </source>
</evidence>
<dbReference type="InterPro" id="IPR000192">
    <property type="entry name" value="Aminotrans_V_dom"/>
</dbReference>
<dbReference type="Gene3D" id="3.90.1150.10">
    <property type="entry name" value="Aspartate Aminotransferase, domain 1"/>
    <property type="match status" value="1"/>
</dbReference>